<reference evidence="2" key="1">
    <citation type="submission" date="2017-02" db="UniProtKB">
        <authorList>
            <consortium name="WormBaseParasite"/>
        </authorList>
    </citation>
    <scope>IDENTIFICATION</scope>
</reference>
<keyword evidence="1" id="KW-1185">Reference proteome</keyword>
<dbReference type="Gene3D" id="3.30.40.10">
    <property type="entry name" value="Zinc/RING finger domain, C3HC4 (zinc finger)"/>
    <property type="match status" value="1"/>
</dbReference>
<accession>A0A0N5B1D4</accession>
<name>A0A0N5B1D4_9BILA</name>
<dbReference type="InterPro" id="IPR013083">
    <property type="entry name" value="Znf_RING/FYVE/PHD"/>
</dbReference>
<evidence type="ECO:0000313" key="2">
    <source>
        <dbReference type="WBParaSite" id="SMUV_0001109701-mRNA-1"/>
    </source>
</evidence>
<dbReference type="PANTHER" id="PTHR21578">
    <property type="entry name" value="PROTEIN CBG03826"/>
    <property type="match status" value="1"/>
</dbReference>
<organism evidence="1 2">
    <name type="scientific">Syphacia muris</name>
    <dbReference type="NCBI Taxonomy" id="451379"/>
    <lineage>
        <taxon>Eukaryota</taxon>
        <taxon>Metazoa</taxon>
        <taxon>Ecdysozoa</taxon>
        <taxon>Nematoda</taxon>
        <taxon>Chromadorea</taxon>
        <taxon>Rhabditida</taxon>
        <taxon>Spirurina</taxon>
        <taxon>Oxyuridomorpha</taxon>
        <taxon>Oxyuroidea</taxon>
        <taxon>Oxyuridae</taxon>
        <taxon>Syphacia</taxon>
    </lineage>
</organism>
<proteinExistence type="predicted"/>
<sequence>MCWLKTKRQSRTAVELTDEERNEAFEKSLSEMKIFVESILTVNFTLLISVVSKAEKNLVDLLLKQRQLYSVGVMDPKMECRICFDIPVDPVGCCSCKQLIGCRECLSQWLMSDGADNQMQMLADKTSLLY</sequence>
<dbReference type="PANTHER" id="PTHR21578:SF9">
    <property type="entry name" value="RING-TYPE DOMAIN-CONTAINING PROTEIN"/>
    <property type="match status" value="1"/>
</dbReference>
<dbReference type="Proteomes" id="UP000046393">
    <property type="component" value="Unplaced"/>
</dbReference>
<protein>
    <submittedName>
        <fullName evidence="2">RING-type domain-containing protein</fullName>
    </submittedName>
</protein>
<dbReference type="WBParaSite" id="SMUV_0001109701-mRNA-1">
    <property type="protein sequence ID" value="SMUV_0001109701-mRNA-1"/>
    <property type="gene ID" value="SMUV_0001109701"/>
</dbReference>
<dbReference type="SUPFAM" id="SSF57850">
    <property type="entry name" value="RING/U-box"/>
    <property type="match status" value="1"/>
</dbReference>
<evidence type="ECO:0000313" key="1">
    <source>
        <dbReference type="Proteomes" id="UP000046393"/>
    </source>
</evidence>
<dbReference type="AlphaFoldDB" id="A0A0N5B1D4"/>